<feature type="transmembrane region" description="Helical" evidence="1">
    <location>
        <begin position="7"/>
        <end position="27"/>
    </location>
</feature>
<evidence type="ECO:0000259" key="2">
    <source>
        <dbReference type="Pfam" id="PF07331"/>
    </source>
</evidence>
<dbReference type="Proteomes" id="UP000318521">
    <property type="component" value="Unassembled WGS sequence"/>
</dbReference>
<feature type="transmembrane region" description="Helical" evidence="1">
    <location>
        <begin position="81"/>
        <end position="110"/>
    </location>
</feature>
<sequence>MKRTNLIFNISFIFGSVYLFFVTYTFPTRFGVEDSGPALFPRFALIALVVLLVLDSIMILKNNSDKPIFDQNEKKKLKSLVLFNIIIFLFIFLLGKVNFIFLSIVCLFILCKILKINWKSSIITSSVLSLFIYFVFVEGLNIIL</sequence>
<dbReference type="RefSeq" id="WP_143846776.1">
    <property type="nucleotide sequence ID" value="NZ_VLXZ01000001.1"/>
</dbReference>
<dbReference type="Pfam" id="PF07331">
    <property type="entry name" value="TctB"/>
    <property type="match status" value="1"/>
</dbReference>
<name>A0A554A419_9BACI</name>
<evidence type="ECO:0000256" key="1">
    <source>
        <dbReference type="SAM" id="Phobius"/>
    </source>
</evidence>
<accession>A0A554A419</accession>
<reference evidence="3 4" key="1">
    <citation type="submission" date="2019-07" db="EMBL/GenBank/DDBJ databases">
        <authorList>
            <person name="Park Y.J."/>
            <person name="Jeong S.E."/>
            <person name="Jung H.S."/>
        </authorList>
    </citation>
    <scope>NUCLEOTIDE SEQUENCE [LARGE SCALE GENOMIC DNA]</scope>
    <source>
        <strain evidence="4">P16(2019)</strain>
    </source>
</reference>
<evidence type="ECO:0000313" key="3">
    <source>
        <dbReference type="EMBL" id="TSB48431.1"/>
    </source>
</evidence>
<dbReference type="InterPro" id="IPR009936">
    <property type="entry name" value="DUF1468"/>
</dbReference>
<evidence type="ECO:0000313" key="4">
    <source>
        <dbReference type="Proteomes" id="UP000318521"/>
    </source>
</evidence>
<proteinExistence type="predicted"/>
<keyword evidence="1" id="KW-0812">Transmembrane</keyword>
<protein>
    <recommendedName>
        <fullName evidence="2">DUF1468 domain-containing protein</fullName>
    </recommendedName>
</protein>
<feature type="transmembrane region" description="Helical" evidence="1">
    <location>
        <begin position="122"/>
        <end position="143"/>
    </location>
</feature>
<comment type="caution">
    <text evidence="3">The sequence shown here is derived from an EMBL/GenBank/DDBJ whole genome shotgun (WGS) entry which is preliminary data.</text>
</comment>
<keyword evidence="1" id="KW-0472">Membrane</keyword>
<feature type="transmembrane region" description="Helical" evidence="1">
    <location>
        <begin position="39"/>
        <end position="60"/>
    </location>
</feature>
<gene>
    <name evidence="3" type="ORF">FN960_02430</name>
</gene>
<keyword evidence="4" id="KW-1185">Reference proteome</keyword>
<dbReference type="EMBL" id="VLXZ01000001">
    <property type="protein sequence ID" value="TSB48431.1"/>
    <property type="molecule type" value="Genomic_DNA"/>
</dbReference>
<dbReference type="AlphaFoldDB" id="A0A554A419"/>
<keyword evidence="1" id="KW-1133">Transmembrane helix</keyword>
<dbReference type="OrthoDB" id="2971045at2"/>
<feature type="domain" description="DUF1468" evidence="2">
    <location>
        <begin position="12"/>
        <end position="144"/>
    </location>
</feature>
<organism evidence="3 4">
    <name type="scientific">Alkalicoccobacillus porphyridii</name>
    <dbReference type="NCBI Taxonomy" id="2597270"/>
    <lineage>
        <taxon>Bacteria</taxon>
        <taxon>Bacillati</taxon>
        <taxon>Bacillota</taxon>
        <taxon>Bacilli</taxon>
        <taxon>Bacillales</taxon>
        <taxon>Bacillaceae</taxon>
        <taxon>Alkalicoccobacillus</taxon>
    </lineage>
</organism>